<dbReference type="GO" id="GO:0016878">
    <property type="term" value="F:acid-thiol ligase activity"/>
    <property type="evidence" value="ECO:0007669"/>
    <property type="project" value="UniProtKB-ARBA"/>
</dbReference>
<dbReference type="InterPro" id="IPR025110">
    <property type="entry name" value="AMP-bd_C"/>
</dbReference>
<dbReference type="Gene3D" id="3.30.300.30">
    <property type="match status" value="1"/>
</dbReference>
<feature type="domain" description="AMP-dependent synthetase/ligase" evidence="1">
    <location>
        <begin position="52"/>
        <end position="218"/>
    </location>
</feature>
<dbReference type="EMBL" id="CP059399">
    <property type="protein sequence ID" value="QLY32991.1"/>
    <property type="molecule type" value="Genomic_DNA"/>
</dbReference>
<dbReference type="InterPro" id="IPR000873">
    <property type="entry name" value="AMP-dep_synth/lig_dom"/>
</dbReference>
<gene>
    <name evidence="3" type="ORF">H0264_12780</name>
</gene>
<evidence type="ECO:0000313" key="4">
    <source>
        <dbReference type="Proteomes" id="UP000515512"/>
    </source>
</evidence>
<keyword evidence="4" id="KW-1185">Reference proteome</keyword>
<name>A0A7D6VDY5_9NOCA</name>
<dbReference type="Pfam" id="PF00501">
    <property type="entry name" value="AMP-binding"/>
    <property type="match status" value="1"/>
</dbReference>
<sequence length="392" mass="40599">MLTTAVPAVPLRPVVLPADPEQAVDLLQREIERIHRDGRAIAPLTSAEQGQGLPETVPGSTAVVLSTSGSSGVPKRTMLSRSALRASARASSARLGGAGDWLLCLPAGFVAGFQVVSRAVLGGTRVLALGSGPFDAAGFAAATRRLGAGPRYTSLVPTQVKRLLGDPAGRAALARYDRVLIGGAPLDPDSDRRLREITGAVVTYGMTETCGGCVYDGLPLDGVRVRVADGVIHLGGDVLADGYLDAAAGEAGQFYTEDGQRWYRTADRGHWADGLLVPTGRLDDLINTGGVKVSALAVEQALGAMDSVDSAVVLGLPDPEWGEQVGAYVVPRAGCSADAAALCATVRERLGRAAVPKRIVVGETLPLLPNSKVDRRSVRARLLAAPPVTLGN</sequence>
<evidence type="ECO:0000259" key="1">
    <source>
        <dbReference type="Pfam" id="PF00501"/>
    </source>
</evidence>
<dbReference type="SUPFAM" id="SSF56801">
    <property type="entry name" value="Acetyl-CoA synthetase-like"/>
    <property type="match status" value="1"/>
</dbReference>
<dbReference type="InterPro" id="IPR042099">
    <property type="entry name" value="ANL_N_sf"/>
</dbReference>
<accession>A0A7D6VDY5</accession>
<dbReference type="KEGG" id="nhu:H0264_12780"/>
<dbReference type="RefSeq" id="WP_181584155.1">
    <property type="nucleotide sequence ID" value="NZ_CP059399.1"/>
</dbReference>
<protein>
    <submittedName>
        <fullName evidence="3">AMP-binding protein</fullName>
    </submittedName>
</protein>
<dbReference type="PANTHER" id="PTHR43767:SF1">
    <property type="entry name" value="NONRIBOSOMAL PEPTIDE SYNTHASE PES1 (EUROFUNG)-RELATED"/>
    <property type="match status" value="1"/>
</dbReference>
<reference evidence="3 4" key="1">
    <citation type="submission" date="2020-07" db="EMBL/GenBank/DDBJ databases">
        <authorList>
            <person name="Zhuang K."/>
            <person name="Ran Y."/>
        </authorList>
    </citation>
    <scope>NUCLEOTIDE SEQUENCE [LARGE SCALE GENOMIC DNA]</scope>
    <source>
        <strain evidence="3 4">WCH-YHL-001</strain>
    </source>
</reference>
<evidence type="ECO:0000259" key="2">
    <source>
        <dbReference type="Pfam" id="PF13193"/>
    </source>
</evidence>
<dbReference type="Pfam" id="PF13193">
    <property type="entry name" value="AMP-binding_C"/>
    <property type="match status" value="1"/>
</dbReference>
<dbReference type="InterPro" id="IPR050237">
    <property type="entry name" value="ATP-dep_AMP-bd_enzyme"/>
</dbReference>
<feature type="domain" description="AMP-binding enzyme C-terminal" evidence="2">
    <location>
        <begin position="298"/>
        <end position="372"/>
    </location>
</feature>
<organism evidence="3 4">
    <name type="scientific">Nocardia huaxiensis</name>
    <dbReference type="NCBI Taxonomy" id="2755382"/>
    <lineage>
        <taxon>Bacteria</taxon>
        <taxon>Bacillati</taxon>
        <taxon>Actinomycetota</taxon>
        <taxon>Actinomycetes</taxon>
        <taxon>Mycobacteriales</taxon>
        <taxon>Nocardiaceae</taxon>
        <taxon>Nocardia</taxon>
    </lineage>
</organism>
<dbReference type="Proteomes" id="UP000515512">
    <property type="component" value="Chromosome"/>
</dbReference>
<dbReference type="PANTHER" id="PTHR43767">
    <property type="entry name" value="LONG-CHAIN-FATTY-ACID--COA LIGASE"/>
    <property type="match status" value="1"/>
</dbReference>
<dbReference type="Gene3D" id="3.40.50.12780">
    <property type="entry name" value="N-terminal domain of ligase-like"/>
    <property type="match status" value="1"/>
</dbReference>
<dbReference type="AlphaFoldDB" id="A0A7D6VDY5"/>
<evidence type="ECO:0000313" key="3">
    <source>
        <dbReference type="EMBL" id="QLY32991.1"/>
    </source>
</evidence>
<proteinExistence type="predicted"/>
<dbReference type="InterPro" id="IPR045851">
    <property type="entry name" value="AMP-bd_C_sf"/>
</dbReference>